<name>G8WQL2_STREN</name>
<dbReference type="AlphaFoldDB" id="G8WQL2"/>
<evidence type="ECO:0000256" key="6">
    <source>
        <dbReference type="SAM" id="Phobius"/>
    </source>
</evidence>
<protein>
    <submittedName>
        <fullName evidence="8">Integral membrane protein</fullName>
    </submittedName>
</protein>
<proteinExistence type="predicted"/>
<dbReference type="InterPro" id="IPR018076">
    <property type="entry name" value="T2SS_GspF_dom"/>
</dbReference>
<dbReference type="HOGENOM" id="CLU_064089_0_0_11"/>
<evidence type="ECO:0000256" key="3">
    <source>
        <dbReference type="ARBA" id="ARBA00022692"/>
    </source>
</evidence>
<dbReference type="KEGG" id="scy:SCATT_28550"/>
<evidence type="ECO:0000313" key="9">
    <source>
        <dbReference type="Proteomes" id="UP000007842"/>
    </source>
</evidence>
<dbReference type="PATRIC" id="fig|1003195.29.peg.2854"/>
<evidence type="ECO:0000313" key="8">
    <source>
        <dbReference type="EMBL" id="AEW95226.1"/>
    </source>
</evidence>
<feature type="transmembrane region" description="Helical" evidence="6">
    <location>
        <begin position="218"/>
        <end position="239"/>
    </location>
</feature>
<feature type="transmembrane region" description="Helical" evidence="6">
    <location>
        <begin position="53"/>
        <end position="83"/>
    </location>
</feature>
<evidence type="ECO:0000256" key="1">
    <source>
        <dbReference type="ARBA" id="ARBA00004651"/>
    </source>
</evidence>
<gene>
    <name evidence="8" type="ordered locus">SCATT_28550</name>
</gene>
<evidence type="ECO:0000256" key="5">
    <source>
        <dbReference type="ARBA" id="ARBA00023136"/>
    </source>
</evidence>
<feature type="domain" description="Type II secretion system protein GspF" evidence="7">
    <location>
        <begin position="109"/>
        <end position="231"/>
    </location>
</feature>
<dbReference type="PANTHER" id="PTHR35007">
    <property type="entry name" value="INTEGRAL MEMBRANE PROTEIN-RELATED"/>
    <property type="match status" value="1"/>
</dbReference>
<evidence type="ECO:0000256" key="2">
    <source>
        <dbReference type="ARBA" id="ARBA00022475"/>
    </source>
</evidence>
<reference evidence="9" key="1">
    <citation type="submission" date="2011-12" db="EMBL/GenBank/DDBJ databases">
        <title>Complete genome sequence of Streptomyces cattleya strain DSM 46488.</title>
        <authorList>
            <person name="Ou H.-Y."/>
            <person name="Li P."/>
            <person name="Zhao C."/>
            <person name="O'Hagan D."/>
            <person name="Deng Z."/>
        </authorList>
    </citation>
    <scope>NUCLEOTIDE SEQUENCE [LARGE SCALE GENOMIC DNA]</scope>
    <source>
        <strain evidence="9">ATCC 35852 / DSM 46488 / JCM 4925 / NBRC 14057 / NRRL 8057</strain>
    </source>
</reference>
<keyword evidence="3 6" id="KW-0812">Transmembrane</keyword>
<dbReference type="EMBL" id="CP003219">
    <property type="protein sequence ID" value="AEW95226.1"/>
    <property type="molecule type" value="Genomic_DNA"/>
</dbReference>
<dbReference type="Proteomes" id="UP000007842">
    <property type="component" value="Chromosome"/>
</dbReference>
<dbReference type="eggNOG" id="COG2064">
    <property type="taxonomic scope" value="Bacteria"/>
</dbReference>
<accession>G8WQL2</accession>
<dbReference type="STRING" id="1003195.SCATT_28550"/>
<comment type="subcellular location">
    <subcellularLocation>
        <location evidence="1">Cell membrane</location>
        <topology evidence="1">Multi-pass membrane protein</topology>
    </subcellularLocation>
</comment>
<keyword evidence="9" id="KW-1185">Reference proteome</keyword>
<organism evidence="8 9">
    <name type="scientific">Streptantibioticus cattleyicolor (strain ATCC 35852 / DSM 46488 / JCM 4925 / NBRC 14057 / NRRL 8057)</name>
    <name type="common">Streptomyces cattleya</name>
    <dbReference type="NCBI Taxonomy" id="1003195"/>
    <lineage>
        <taxon>Bacteria</taxon>
        <taxon>Bacillati</taxon>
        <taxon>Actinomycetota</taxon>
        <taxon>Actinomycetes</taxon>
        <taxon>Kitasatosporales</taxon>
        <taxon>Streptomycetaceae</taxon>
        <taxon>Streptantibioticus</taxon>
    </lineage>
</organism>
<keyword evidence="2" id="KW-1003">Cell membrane</keyword>
<keyword evidence="4 6" id="KW-1133">Transmembrane helix</keyword>
<sequence>MAWPAVVVLGARRRRAARLRREALFGAGRPVPARRPRRSPWHAGPRWSDLRGLAVTVAVAIAVGLLVGGPAGLGAAVAAGFGVRRWQRRRTARADPETASIARQLPLAADLLAACLDAGAAPSAAAEAVGRTLDGPLGGALRQAAAELRLGGEPARCWARLAIAPGADRLADWMTRAATTGVPPVSAVARLAAESRAARTRAAGAAARKAAVVATAPLALCFLPAFLAVGVVPVVIGLARTLTHPG</sequence>
<dbReference type="PANTHER" id="PTHR35007:SF3">
    <property type="entry name" value="POSSIBLE CONSERVED ALANINE RICH MEMBRANE PROTEIN"/>
    <property type="match status" value="1"/>
</dbReference>
<dbReference type="GO" id="GO:0005886">
    <property type="term" value="C:plasma membrane"/>
    <property type="evidence" value="ECO:0007669"/>
    <property type="project" value="UniProtKB-SubCell"/>
</dbReference>
<evidence type="ECO:0000259" key="7">
    <source>
        <dbReference type="Pfam" id="PF00482"/>
    </source>
</evidence>
<dbReference type="Pfam" id="PF00482">
    <property type="entry name" value="T2SSF"/>
    <property type="match status" value="1"/>
</dbReference>
<keyword evidence="5 6" id="KW-0472">Membrane</keyword>
<evidence type="ECO:0000256" key="4">
    <source>
        <dbReference type="ARBA" id="ARBA00022989"/>
    </source>
</evidence>